<sequence>MEAKTENRTRAEELLAGIAEEHLPDAIAALERLAKKGAEKNAGTARASGGDAITIYTDGGCHGNPGPGGWGAVVIADGDARQISGGEEKTTNNRMELTAAISALSAVRNTERFAGRKIDIFTDSQYVKNGISSWINGWKKNGWLTSQKKPVLNKDLWQLLDELNSALAPSWNWVKGHAGVEFNEICDELCQKEIARFE</sequence>
<comment type="catalytic activity">
    <reaction evidence="1 10">
        <text>Endonucleolytic cleavage to 5'-phosphomonoester.</text>
        <dbReference type="EC" id="3.1.26.4"/>
    </reaction>
</comment>
<dbReference type="PATRIC" id="fig|907348.3.peg.2221"/>
<evidence type="ECO:0000313" key="13">
    <source>
        <dbReference type="Proteomes" id="UP000003571"/>
    </source>
</evidence>
<dbReference type="GO" id="GO:0005737">
    <property type="term" value="C:cytoplasm"/>
    <property type="evidence" value="ECO:0007669"/>
    <property type="project" value="UniProtKB-SubCell"/>
</dbReference>
<dbReference type="InterPro" id="IPR012337">
    <property type="entry name" value="RNaseH-like_sf"/>
</dbReference>
<evidence type="ECO:0000256" key="3">
    <source>
        <dbReference type="ARBA" id="ARBA00011245"/>
    </source>
</evidence>
<keyword evidence="13" id="KW-1185">Reference proteome</keyword>
<comment type="caution">
    <text evidence="12">The sequence shown here is derived from an EMBL/GenBank/DDBJ whole genome shotgun (WGS) entry which is preliminary data.</text>
</comment>
<organism evidence="12 13">
    <name type="scientific">Treponema saccharophilum DSM 2985</name>
    <dbReference type="NCBI Taxonomy" id="907348"/>
    <lineage>
        <taxon>Bacteria</taxon>
        <taxon>Pseudomonadati</taxon>
        <taxon>Spirochaetota</taxon>
        <taxon>Spirochaetia</taxon>
        <taxon>Spirochaetales</taxon>
        <taxon>Treponemataceae</taxon>
        <taxon>Treponema</taxon>
    </lineage>
</organism>
<comment type="function">
    <text evidence="10">Endonuclease that specifically degrades the RNA of RNA-DNA hybrids.</text>
</comment>
<evidence type="ECO:0000313" key="12">
    <source>
        <dbReference type="EMBL" id="EIC00983.1"/>
    </source>
</evidence>
<dbReference type="SUPFAM" id="SSF53098">
    <property type="entry name" value="Ribonuclease H-like"/>
    <property type="match status" value="1"/>
</dbReference>
<dbReference type="PROSITE" id="PS50879">
    <property type="entry name" value="RNASE_H_1"/>
    <property type="match status" value="1"/>
</dbReference>
<keyword evidence="6 10" id="KW-0479">Metal-binding</keyword>
<reference evidence="12 13" key="1">
    <citation type="submission" date="2011-09" db="EMBL/GenBank/DDBJ databases">
        <title>The draft genome of Treponema saccharophilum DSM 2985.</title>
        <authorList>
            <consortium name="US DOE Joint Genome Institute (JGI-PGF)"/>
            <person name="Lucas S."/>
            <person name="Copeland A."/>
            <person name="Lapidus A."/>
            <person name="Glavina del Rio T."/>
            <person name="Dalin E."/>
            <person name="Tice H."/>
            <person name="Bruce D."/>
            <person name="Goodwin L."/>
            <person name="Pitluck S."/>
            <person name="Peters L."/>
            <person name="Kyrpides N."/>
            <person name="Mavromatis K."/>
            <person name="Ivanova N."/>
            <person name="Markowitz V."/>
            <person name="Cheng J.-F."/>
            <person name="Hugenholtz P."/>
            <person name="Woyke T."/>
            <person name="Wu D."/>
            <person name="Gronow S."/>
            <person name="Wellnitz S."/>
            <person name="Brambilla E."/>
            <person name="Klenk H.-P."/>
            <person name="Eisen J.A."/>
        </authorList>
    </citation>
    <scope>NUCLEOTIDE SEQUENCE [LARGE SCALE GENOMIC DNA]</scope>
    <source>
        <strain evidence="12 13">DSM 2985</strain>
    </source>
</reference>
<comment type="cofactor">
    <cofactor evidence="10">
        <name>Mg(2+)</name>
        <dbReference type="ChEBI" id="CHEBI:18420"/>
    </cofactor>
    <text evidence="10">Binds 1 Mg(2+) ion per subunit. May bind a second metal ion at a regulatory site, or after substrate binding.</text>
</comment>
<keyword evidence="10" id="KW-0963">Cytoplasm</keyword>
<dbReference type="OrthoDB" id="7845843at2"/>
<feature type="binding site" evidence="10">
    <location>
        <position position="58"/>
    </location>
    <ligand>
        <name>Mg(2+)</name>
        <dbReference type="ChEBI" id="CHEBI:18420"/>
        <label>1</label>
    </ligand>
</feature>
<dbReference type="PANTHER" id="PTHR10642">
    <property type="entry name" value="RIBONUCLEASE H1"/>
    <property type="match status" value="1"/>
</dbReference>
<protein>
    <recommendedName>
        <fullName evidence="4 10">Ribonuclease H</fullName>
        <shortName evidence="10">RNase H</shortName>
        <ecNumber evidence="4 10">3.1.26.4</ecNumber>
    </recommendedName>
</protein>
<evidence type="ECO:0000259" key="11">
    <source>
        <dbReference type="PROSITE" id="PS50879"/>
    </source>
</evidence>
<dbReference type="RefSeq" id="WP_002705662.1">
    <property type="nucleotide sequence ID" value="NZ_AGRW01000052.1"/>
</dbReference>
<dbReference type="CDD" id="cd09278">
    <property type="entry name" value="RNase_HI_prokaryote_like"/>
    <property type="match status" value="1"/>
</dbReference>
<dbReference type="HAMAP" id="MF_00042">
    <property type="entry name" value="RNase_H"/>
    <property type="match status" value="1"/>
</dbReference>
<evidence type="ECO:0000256" key="6">
    <source>
        <dbReference type="ARBA" id="ARBA00022723"/>
    </source>
</evidence>
<evidence type="ECO:0000256" key="4">
    <source>
        <dbReference type="ARBA" id="ARBA00012180"/>
    </source>
</evidence>
<evidence type="ECO:0000256" key="1">
    <source>
        <dbReference type="ARBA" id="ARBA00000077"/>
    </source>
</evidence>
<dbReference type="GO" id="GO:0004523">
    <property type="term" value="F:RNA-DNA hybrid ribonuclease activity"/>
    <property type="evidence" value="ECO:0007669"/>
    <property type="project" value="UniProtKB-UniRule"/>
</dbReference>
<keyword evidence="9 10" id="KW-0460">Magnesium</keyword>
<evidence type="ECO:0000256" key="9">
    <source>
        <dbReference type="ARBA" id="ARBA00022842"/>
    </source>
</evidence>
<evidence type="ECO:0000256" key="10">
    <source>
        <dbReference type="HAMAP-Rule" id="MF_00042"/>
    </source>
</evidence>
<feature type="binding site" evidence="10">
    <location>
        <position position="123"/>
    </location>
    <ligand>
        <name>Mg(2+)</name>
        <dbReference type="ChEBI" id="CHEBI:18420"/>
        <label>1</label>
    </ligand>
</feature>
<dbReference type="GO" id="GO:0000287">
    <property type="term" value="F:magnesium ion binding"/>
    <property type="evidence" value="ECO:0007669"/>
    <property type="project" value="UniProtKB-UniRule"/>
</dbReference>
<dbReference type="InterPro" id="IPR002156">
    <property type="entry name" value="RNaseH_domain"/>
</dbReference>
<dbReference type="GO" id="GO:0003676">
    <property type="term" value="F:nucleic acid binding"/>
    <property type="evidence" value="ECO:0007669"/>
    <property type="project" value="InterPro"/>
</dbReference>
<dbReference type="PANTHER" id="PTHR10642:SF26">
    <property type="entry name" value="RIBONUCLEASE H1"/>
    <property type="match status" value="1"/>
</dbReference>
<dbReference type="STRING" id="907348.TresaDRAFT_0808"/>
<dbReference type="InterPro" id="IPR022892">
    <property type="entry name" value="RNaseHI"/>
</dbReference>
<dbReference type="Proteomes" id="UP000003571">
    <property type="component" value="Unassembled WGS sequence"/>
</dbReference>
<comment type="subunit">
    <text evidence="3 10">Monomer.</text>
</comment>
<keyword evidence="7 10" id="KW-0255">Endonuclease</keyword>
<dbReference type="GO" id="GO:0043137">
    <property type="term" value="P:DNA replication, removal of RNA primer"/>
    <property type="evidence" value="ECO:0007669"/>
    <property type="project" value="TreeGrafter"/>
</dbReference>
<dbReference type="NCBIfam" id="NF001236">
    <property type="entry name" value="PRK00203.1"/>
    <property type="match status" value="1"/>
</dbReference>
<keyword evidence="5 10" id="KW-0540">Nuclease</keyword>
<comment type="subcellular location">
    <subcellularLocation>
        <location evidence="10">Cytoplasm</location>
    </subcellularLocation>
</comment>
<comment type="similarity">
    <text evidence="2 10">Belongs to the RNase H family.</text>
</comment>
<feature type="binding site" evidence="10">
    <location>
        <position position="187"/>
    </location>
    <ligand>
        <name>Mg(2+)</name>
        <dbReference type="ChEBI" id="CHEBI:18420"/>
        <label>2</label>
    </ligand>
</feature>
<evidence type="ECO:0000256" key="7">
    <source>
        <dbReference type="ARBA" id="ARBA00022759"/>
    </source>
</evidence>
<gene>
    <name evidence="10" type="primary">rnhA</name>
    <name evidence="12" type="ORF">TresaDRAFT_0808</name>
</gene>
<proteinExistence type="inferred from homology"/>
<feature type="binding site" evidence="10">
    <location>
        <position position="58"/>
    </location>
    <ligand>
        <name>Mg(2+)</name>
        <dbReference type="ChEBI" id="CHEBI:18420"/>
        <label>2</label>
    </ligand>
</feature>
<dbReference type="eggNOG" id="COG0328">
    <property type="taxonomic scope" value="Bacteria"/>
</dbReference>
<dbReference type="Gene3D" id="3.30.420.10">
    <property type="entry name" value="Ribonuclease H-like superfamily/Ribonuclease H"/>
    <property type="match status" value="1"/>
</dbReference>
<dbReference type="AlphaFoldDB" id="H7EMR9"/>
<dbReference type="InterPro" id="IPR036397">
    <property type="entry name" value="RNaseH_sf"/>
</dbReference>
<evidence type="ECO:0000256" key="5">
    <source>
        <dbReference type="ARBA" id="ARBA00022722"/>
    </source>
</evidence>
<dbReference type="Pfam" id="PF00075">
    <property type="entry name" value="RNase_H"/>
    <property type="match status" value="1"/>
</dbReference>
<feature type="binding site" evidence="10">
    <location>
        <position position="96"/>
    </location>
    <ligand>
        <name>Mg(2+)</name>
        <dbReference type="ChEBI" id="CHEBI:18420"/>
        <label>1</label>
    </ligand>
</feature>
<keyword evidence="8 10" id="KW-0378">Hydrolase</keyword>
<dbReference type="InterPro" id="IPR050092">
    <property type="entry name" value="RNase_H"/>
</dbReference>
<accession>H7EMR9</accession>
<dbReference type="EMBL" id="AGRW01000052">
    <property type="protein sequence ID" value="EIC00983.1"/>
    <property type="molecule type" value="Genomic_DNA"/>
</dbReference>
<evidence type="ECO:0000256" key="8">
    <source>
        <dbReference type="ARBA" id="ARBA00022801"/>
    </source>
</evidence>
<name>H7EMR9_9SPIR</name>
<dbReference type="EC" id="3.1.26.4" evidence="4 10"/>
<feature type="domain" description="RNase H type-1" evidence="11">
    <location>
        <begin position="49"/>
        <end position="195"/>
    </location>
</feature>
<evidence type="ECO:0000256" key="2">
    <source>
        <dbReference type="ARBA" id="ARBA00005300"/>
    </source>
</evidence>